<dbReference type="STRING" id="1169540.A0A0G4FP76"/>
<gene>
    <name evidence="8" type="ORF">Vbra_9392</name>
</gene>
<feature type="region of interest" description="Disordered" evidence="7">
    <location>
        <begin position="154"/>
        <end position="200"/>
    </location>
</feature>
<keyword evidence="9" id="KW-1185">Reference proteome</keyword>
<dbReference type="EMBL" id="CDMY01000476">
    <property type="protein sequence ID" value="CEM16014.1"/>
    <property type="molecule type" value="Genomic_DNA"/>
</dbReference>
<dbReference type="InParanoid" id="A0A0G4FP76"/>
<evidence type="ECO:0000256" key="1">
    <source>
        <dbReference type="ARBA" id="ARBA00004120"/>
    </source>
</evidence>
<dbReference type="GO" id="GO:0060271">
    <property type="term" value="P:cilium assembly"/>
    <property type="evidence" value="ECO:0007669"/>
    <property type="project" value="TreeGrafter"/>
</dbReference>
<dbReference type="VEuPathDB" id="CryptoDB:Vbra_9392"/>
<dbReference type="OMA" id="YMENLPR"/>
<keyword evidence="5" id="KW-0966">Cell projection</keyword>
<evidence type="ECO:0000313" key="8">
    <source>
        <dbReference type="EMBL" id="CEM16014.1"/>
    </source>
</evidence>
<organism evidence="8 9">
    <name type="scientific">Vitrella brassicaformis (strain CCMP3155)</name>
    <dbReference type="NCBI Taxonomy" id="1169540"/>
    <lineage>
        <taxon>Eukaryota</taxon>
        <taxon>Sar</taxon>
        <taxon>Alveolata</taxon>
        <taxon>Colpodellida</taxon>
        <taxon>Vitrellaceae</taxon>
        <taxon>Vitrella</taxon>
    </lineage>
</organism>
<reference evidence="8 9" key="1">
    <citation type="submission" date="2014-11" db="EMBL/GenBank/DDBJ databases">
        <authorList>
            <person name="Zhu J."/>
            <person name="Qi W."/>
            <person name="Song R."/>
        </authorList>
    </citation>
    <scope>NUCLEOTIDE SEQUENCE [LARGE SCALE GENOMIC DNA]</scope>
</reference>
<evidence type="ECO:0000256" key="4">
    <source>
        <dbReference type="ARBA" id="ARBA00023212"/>
    </source>
</evidence>
<evidence type="ECO:0000256" key="7">
    <source>
        <dbReference type="SAM" id="MobiDB-lite"/>
    </source>
</evidence>
<dbReference type="GO" id="GO:0036038">
    <property type="term" value="C:MKS complex"/>
    <property type="evidence" value="ECO:0007669"/>
    <property type="project" value="TreeGrafter"/>
</dbReference>
<dbReference type="PANTHER" id="PTHR12968">
    <property type="entry name" value="B9 DOMAIN-CONTAINING"/>
    <property type="match status" value="1"/>
</dbReference>
<comment type="subcellular location">
    <subcellularLocation>
        <location evidence="1">Cytoplasm</location>
        <location evidence="1">Cytoskeleton</location>
        <location evidence="1">Cilium basal body</location>
    </subcellularLocation>
</comment>
<evidence type="ECO:0000256" key="3">
    <source>
        <dbReference type="ARBA" id="ARBA00022794"/>
    </source>
</evidence>
<evidence type="ECO:0000256" key="5">
    <source>
        <dbReference type="ARBA" id="ARBA00023273"/>
    </source>
</evidence>
<dbReference type="Pfam" id="PF07162">
    <property type="entry name" value="B9-C2"/>
    <property type="match status" value="1"/>
</dbReference>
<dbReference type="Proteomes" id="UP000041254">
    <property type="component" value="Unassembled WGS sequence"/>
</dbReference>
<protein>
    <recommendedName>
        <fullName evidence="6">B9 domain-containing protein 2</fullName>
    </recommendedName>
</protein>
<accession>A0A0G4FP76</accession>
<dbReference type="PROSITE" id="PS51381">
    <property type="entry name" value="C2_B9"/>
    <property type="match status" value="1"/>
</dbReference>
<proteinExistence type="predicted"/>
<keyword evidence="3" id="KW-0970">Cilium biogenesis/degradation</keyword>
<keyword evidence="4" id="KW-0206">Cytoskeleton</keyword>
<dbReference type="AlphaFoldDB" id="A0A0G4FP76"/>
<evidence type="ECO:0000313" key="9">
    <source>
        <dbReference type="Proteomes" id="UP000041254"/>
    </source>
</evidence>
<keyword evidence="2" id="KW-0963">Cytoplasm</keyword>
<name>A0A0G4FP76_VITBC</name>
<evidence type="ECO:0000256" key="6">
    <source>
        <dbReference type="ARBA" id="ARBA00039272"/>
    </source>
</evidence>
<evidence type="ECO:0000256" key="2">
    <source>
        <dbReference type="ARBA" id="ARBA00022490"/>
    </source>
</evidence>
<dbReference type="InterPro" id="IPR010796">
    <property type="entry name" value="C2_B9-type_dom"/>
</dbReference>
<dbReference type="PhylomeDB" id="A0A0G4FP76"/>
<sequence length="200" mass="21811">MSVEAGPHWLPLSRAGEGPVQTQTAYTDVESIHVWNHPVDLHYATTSIAGWPRVRLQIWRLDEFGRVFVVSYGTSSLPTLAGHYEVDVNTWTPLGTFAEELYAHYVGGRPQLTQLEVIDKHAKDRSRLYAASSGTVRISLDVIVRNFEHHGLSSQPRVREAEAAGSALPPIATHTGGGGGEGGRDRDGRPTSARSAVPPR</sequence>
<dbReference type="PANTHER" id="PTHR12968:SF2">
    <property type="entry name" value="B9 DOMAIN-CONTAINING PROTEIN 2"/>
    <property type="match status" value="1"/>
</dbReference>
<dbReference type="OrthoDB" id="184109at2759"/>